<name>A0A318RPI0_WILLI</name>
<dbReference type="GO" id="GO:0003677">
    <property type="term" value="F:DNA binding"/>
    <property type="evidence" value="ECO:0007669"/>
    <property type="project" value="UniProtKB-KW"/>
</dbReference>
<evidence type="ECO:0000313" key="4">
    <source>
        <dbReference type="Proteomes" id="UP000247591"/>
    </source>
</evidence>
<evidence type="ECO:0000313" key="3">
    <source>
        <dbReference type="EMBL" id="PYE19521.1"/>
    </source>
</evidence>
<keyword evidence="1" id="KW-0812">Transmembrane</keyword>
<keyword evidence="3" id="KW-0238">DNA-binding</keyword>
<dbReference type="EMBL" id="QJSP01000003">
    <property type="protein sequence ID" value="PYE19521.1"/>
    <property type="molecule type" value="Genomic_DNA"/>
</dbReference>
<proteinExistence type="predicted"/>
<evidence type="ECO:0000259" key="2">
    <source>
        <dbReference type="Pfam" id="PF04326"/>
    </source>
</evidence>
<feature type="transmembrane region" description="Helical" evidence="1">
    <location>
        <begin position="20"/>
        <end position="43"/>
    </location>
</feature>
<dbReference type="Proteomes" id="UP000247591">
    <property type="component" value="Unassembled WGS sequence"/>
</dbReference>
<dbReference type="RefSeq" id="WP_211324957.1">
    <property type="nucleotide sequence ID" value="NZ_QJSP01000003.1"/>
</dbReference>
<sequence length="298" mass="31903">MHQSNAPIDTTLHIATPVWATAAALVIVLVLAWGFSSVARWLVRHRARLNATTGMFLSILGSAVGLFIAGAIDPDLKVWSVLTVVLALVSSILSVTVYAAVAAHFQRSEHATVSSLLAAGESAQVEFKSTARVNLHTGERDAKMEQVIVKTVSAFLNGDGGNLLIGVDDEGNPLGLDPDFGTLRHPDADRFELWLRDLLTTTLGQSTAAIVGVAIEAVPTDDGDRQVCRVTCPPSPRPVYLKPATKNSTTEFWLRTGNSSRQLSVDQAAEYVMHRWPLGAGRSVAAQIRAAVRFSADS</sequence>
<dbReference type="Gene3D" id="3.30.950.30">
    <property type="entry name" value="Schlafen, AAA domain"/>
    <property type="match status" value="1"/>
</dbReference>
<dbReference type="AlphaFoldDB" id="A0A318RPI0"/>
<feature type="domain" description="Schlafen AlbA-2" evidence="2">
    <location>
        <begin position="121"/>
        <end position="263"/>
    </location>
</feature>
<accession>A0A318RPI0</accession>
<organism evidence="3 4">
    <name type="scientific">Williamsia limnetica</name>
    <dbReference type="NCBI Taxonomy" id="882452"/>
    <lineage>
        <taxon>Bacteria</taxon>
        <taxon>Bacillati</taxon>
        <taxon>Actinomycetota</taxon>
        <taxon>Actinomycetes</taxon>
        <taxon>Mycobacteriales</taxon>
        <taxon>Nocardiaceae</taxon>
        <taxon>Williamsia</taxon>
    </lineage>
</organism>
<dbReference type="InterPro" id="IPR038461">
    <property type="entry name" value="Schlafen_AlbA_2_dom_sf"/>
</dbReference>
<reference evidence="3 4" key="1">
    <citation type="submission" date="2018-06" db="EMBL/GenBank/DDBJ databases">
        <title>Genomic Encyclopedia of Type Strains, Phase IV (KMG-IV): sequencing the most valuable type-strain genomes for metagenomic binning, comparative biology and taxonomic classification.</title>
        <authorList>
            <person name="Goeker M."/>
        </authorList>
    </citation>
    <scope>NUCLEOTIDE SEQUENCE [LARGE SCALE GENOMIC DNA]</scope>
    <source>
        <strain evidence="3 4">DSM 45521</strain>
    </source>
</reference>
<keyword evidence="1" id="KW-0472">Membrane</keyword>
<gene>
    <name evidence="3" type="ORF">DFR67_103434</name>
</gene>
<comment type="caution">
    <text evidence="3">The sequence shown here is derived from an EMBL/GenBank/DDBJ whole genome shotgun (WGS) entry which is preliminary data.</text>
</comment>
<keyword evidence="1" id="KW-1133">Transmembrane helix</keyword>
<evidence type="ECO:0000256" key="1">
    <source>
        <dbReference type="SAM" id="Phobius"/>
    </source>
</evidence>
<dbReference type="Pfam" id="PF04326">
    <property type="entry name" value="SLFN_AlbA_2"/>
    <property type="match status" value="1"/>
</dbReference>
<dbReference type="InterPro" id="IPR007421">
    <property type="entry name" value="Schlafen_AlbA_2_dom"/>
</dbReference>
<protein>
    <submittedName>
        <fullName evidence="3">Putative DNA-binding protein</fullName>
    </submittedName>
</protein>
<keyword evidence="4" id="KW-1185">Reference proteome</keyword>
<feature type="transmembrane region" description="Helical" evidence="1">
    <location>
        <begin position="55"/>
        <end position="72"/>
    </location>
</feature>
<feature type="transmembrane region" description="Helical" evidence="1">
    <location>
        <begin position="78"/>
        <end position="101"/>
    </location>
</feature>